<dbReference type="SUPFAM" id="SSF50621">
    <property type="entry name" value="Alanine racemase C-terminal domain-like"/>
    <property type="match status" value="1"/>
</dbReference>
<dbReference type="InterPro" id="IPR020622">
    <property type="entry name" value="Ala_racemase_pyridoxalP-BS"/>
</dbReference>
<comment type="similarity">
    <text evidence="5">Belongs to the alanine racemase family.</text>
</comment>
<evidence type="ECO:0000256" key="1">
    <source>
        <dbReference type="ARBA" id="ARBA00000316"/>
    </source>
</evidence>
<sequence>MTQGARAHISPSALSHNLKLVQTMAPAARVLAAIKGNAYGHGLLTAAKALAAADGLAIARLSEAETLRSAGIDQRLVLLAGPSSQSERALAAACQCEIVVHSHAQLSLLDGRGSGATFVVWLKVDTGMHRLGFQPEEVAAVLARLRASPQVADIRLMTHFACADDPSDPLTTAQQARFQRVCKGFDGDVSAANSPALFSITASVADSRHWGNLGATWVRPGLSLYGISPFASGSGADLGLRPAMTFETQLIDVRGLPAGQRVGYGGRWSAPRDTVIGVIAAGYADGYTRFLPSATPVLINGRRVPLAGTVSMDMAVVDLGAGATDKVGDRVTLWGPELPVEEVARAAATIPYQLVTGVMHREPPLIGE</sequence>
<comment type="function">
    <text evidence="5">Catalyzes the interconversion of L-alanine and D-alanine. May also act on other amino acids.</text>
</comment>
<dbReference type="FunFam" id="3.20.20.10:FF:000002">
    <property type="entry name" value="Alanine racemase"/>
    <property type="match status" value="1"/>
</dbReference>
<comment type="cofactor">
    <cofactor evidence="2 5 6">
        <name>pyridoxal 5'-phosphate</name>
        <dbReference type="ChEBI" id="CHEBI:597326"/>
    </cofactor>
</comment>
<dbReference type="NCBIfam" id="TIGR00492">
    <property type="entry name" value="alr"/>
    <property type="match status" value="1"/>
</dbReference>
<dbReference type="STRING" id="1548547.BA177_10725"/>
<dbReference type="HAMAP" id="MF_01201">
    <property type="entry name" value="Ala_racemase"/>
    <property type="match status" value="1"/>
</dbReference>
<gene>
    <name evidence="9" type="ORF">BA177_10725</name>
</gene>
<name>A0A193LGM1_9GAMM</name>
<dbReference type="PANTHER" id="PTHR30511:SF0">
    <property type="entry name" value="ALANINE RACEMASE, CATABOLIC-RELATED"/>
    <property type="match status" value="1"/>
</dbReference>
<dbReference type="PROSITE" id="PS00395">
    <property type="entry name" value="ALANINE_RACEMASE"/>
    <property type="match status" value="1"/>
</dbReference>
<dbReference type="GO" id="GO:0030170">
    <property type="term" value="F:pyridoxal phosphate binding"/>
    <property type="evidence" value="ECO:0007669"/>
    <property type="project" value="UniProtKB-UniRule"/>
</dbReference>
<dbReference type="InterPro" id="IPR000821">
    <property type="entry name" value="Ala_racemase"/>
</dbReference>
<dbReference type="EC" id="5.1.1.1" evidence="5"/>
<feature type="domain" description="Alanine racemase C-terminal" evidence="8">
    <location>
        <begin position="243"/>
        <end position="367"/>
    </location>
</feature>
<keyword evidence="3 5" id="KW-0663">Pyridoxal phosphate</keyword>
<dbReference type="SMART" id="SM01005">
    <property type="entry name" value="Ala_racemase_C"/>
    <property type="match status" value="1"/>
</dbReference>
<accession>A0A193LGM1</accession>
<dbReference type="KEGG" id="woc:BA177_10725"/>
<dbReference type="RefSeq" id="WP_068616122.1">
    <property type="nucleotide sequence ID" value="NZ_CP016268.1"/>
</dbReference>
<reference evidence="9 10" key="1">
    <citation type="submission" date="2016-06" db="EMBL/GenBank/DDBJ databases">
        <title>Complete genome sequence of a deep-branching marine Gamma Proteobacterium Woeseia oceani type strain XK5.</title>
        <authorList>
            <person name="Mu D."/>
            <person name="Du Z."/>
        </authorList>
    </citation>
    <scope>NUCLEOTIDE SEQUENCE [LARGE SCALE GENOMIC DNA]</scope>
    <source>
        <strain evidence="9 10">XK5</strain>
    </source>
</reference>
<keyword evidence="4 5" id="KW-0413">Isomerase</keyword>
<feature type="binding site" evidence="5 7">
    <location>
        <position position="312"/>
    </location>
    <ligand>
        <name>substrate</name>
    </ligand>
</feature>
<evidence type="ECO:0000256" key="5">
    <source>
        <dbReference type="HAMAP-Rule" id="MF_01201"/>
    </source>
</evidence>
<dbReference type="AlphaFoldDB" id="A0A193LGM1"/>
<evidence type="ECO:0000256" key="4">
    <source>
        <dbReference type="ARBA" id="ARBA00023235"/>
    </source>
</evidence>
<dbReference type="PANTHER" id="PTHR30511">
    <property type="entry name" value="ALANINE RACEMASE"/>
    <property type="match status" value="1"/>
</dbReference>
<dbReference type="UniPathway" id="UPA00042">
    <property type="reaction ID" value="UER00497"/>
</dbReference>
<feature type="active site" description="Proton acceptor; specific for L-alanine" evidence="5">
    <location>
        <position position="264"/>
    </location>
</feature>
<comment type="pathway">
    <text evidence="5">Amino-acid biosynthesis; D-alanine biosynthesis; D-alanine from L-alanine: step 1/1.</text>
</comment>
<evidence type="ECO:0000256" key="6">
    <source>
        <dbReference type="PIRSR" id="PIRSR600821-50"/>
    </source>
</evidence>
<evidence type="ECO:0000256" key="7">
    <source>
        <dbReference type="PIRSR" id="PIRSR600821-52"/>
    </source>
</evidence>
<dbReference type="Proteomes" id="UP000092695">
    <property type="component" value="Chromosome"/>
</dbReference>
<keyword evidence="10" id="KW-1185">Reference proteome</keyword>
<dbReference type="OrthoDB" id="9813814at2"/>
<feature type="active site" description="Proton acceptor; specific for D-alanine" evidence="5">
    <location>
        <position position="35"/>
    </location>
</feature>
<dbReference type="Pfam" id="PF00842">
    <property type="entry name" value="Ala_racemase_C"/>
    <property type="match status" value="1"/>
</dbReference>
<dbReference type="Pfam" id="PF01168">
    <property type="entry name" value="Ala_racemase_N"/>
    <property type="match status" value="1"/>
</dbReference>
<evidence type="ECO:0000313" key="10">
    <source>
        <dbReference type="Proteomes" id="UP000092695"/>
    </source>
</evidence>
<dbReference type="PRINTS" id="PR00992">
    <property type="entry name" value="ALARACEMASE"/>
</dbReference>
<evidence type="ECO:0000313" key="9">
    <source>
        <dbReference type="EMBL" id="ANO51611.1"/>
    </source>
</evidence>
<dbReference type="EMBL" id="CP016268">
    <property type="protein sequence ID" value="ANO51611.1"/>
    <property type="molecule type" value="Genomic_DNA"/>
</dbReference>
<dbReference type="GO" id="GO:0005829">
    <property type="term" value="C:cytosol"/>
    <property type="evidence" value="ECO:0007669"/>
    <property type="project" value="TreeGrafter"/>
</dbReference>
<dbReference type="Gene3D" id="3.20.20.10">
    <property type="entry name" value="Alanine racemase"/>
    <property type="match status" value="1"/>
</dbReference>
<protein>
    <recommendedName>
        <fullName evidence="5">Alanine racemase</fullName>
        <ecNumber evidence="5">5.1.1.1</ecNumber>
    </recommendedName>
</protein>
<proteinExistence type="inferred from homology"/>
<dbReference type="Gene3D" id="2.40.37.10">
    <property type="entry name" value="Lyase, Ornithine Decarboxylase, Chain A, domain 1"/>
    <property type="match status" value="1"/>
</dbReference>
<feature type="binding site" evidence="5 7">
    <location>
        <position position="130"/>
    </location>
    <ligand>
        <name>substrate</name>
    </ligand>
</feature>
<comment type="catalytic activity">
    <reaction evidence="1 5">
        <text>L-alanine = D-alanine</text>
        <dbReference type="Rhea" id="RHEA:20249"/>
        <dbReference type="ChEBI" id="CHEBI:57416"/>
        <dbReference type="ChEBI" id="CHEBI:57972"/>
        <dbReference type="EC" id="5.1.1.1"/>
    </reaction>
</comment>
<organism evidence="9 10">
    <name type="scientific">Woeseia oceani</name>
    <dbReference type="NCBI Taxonomy" id="1548547"/>
    <lineage>
        <taxon>Bacteria</taxon>
        <taxon>Pseudomonadati</taxon>
        <taxon>Pseudomonadota</taxon>
        <taxon>Gammaproteobacteria</taxon>
        <taxon>Woeseiales</taxon>
        <taxon>Woeseiaceae</taxon>
        <taxon>Woeseia</taxon>
    </lineage>
</organism>
<dbReference type="InterPro" id="IPR029066">
    <property type="entry name" value="PLP-binding_barrel"/>
</dbReference>
<evidence type="ECO:0000259" key="8">
    <source>
        <dbReference type="SMART" id="SM01005"/>
    </source>
</evidence>
<dbReference type="InterPro" id="IPR011079">
    <property type="entry name" value="Ala_racemase_C"/>
</dbReference>
<dbReference type="InterPro" id="IPR009006">
    <property type="entry name" value="Ala_racemase/Decarboxylase_C"/>
</dbReference>
<dbReference type="GO" id="GO:0030632">
    <property type="term" value="P:D-alanine biosynthetic process"/>
    <property type="evidence" value="ECO:0007669"/>
    <property type="project" value="UniProtKB-UniRule"/>
</dbReference>
<dbReference type="InterPro" id="IPR001608">
    <property type="entry name" value="Ala_racemase_N"/>
</dbReference>
<evidence type="ECO:0000256" key="2">
    <source>
        <dbReference type="ARBA" id="ARBA00001933"/>
    </source>
</evidence>
<feature type="modified residue" description="N6-(pyridoxal phosphate)lysine" evidence="5 6">
    <location>
        <position position="35"/>
    </location>
</feature>
<dbReference type="SUPFAM" id="SSF51419">
    <property type="entry name" value="PLP-binding barrel"/>
    <property type="match status" value="1"/>
</dbReference>
<evidence type="ECO:0000256" key="3">
    <source>
        <dbReference type="ARBA" id="ARBA00022898"/>
    </source>
</evidence>
<dbReference type="GO" id="GO:0008784">
    <property type="term" value="F:alanine racemase activity"/>
    <property type="evidence" value="ECO:0007669"/>
    <property type="project" value="UniProtKB-UniRule"/>
</dbReference>